<gene>
    <name evidence="2" type="ORF">JCM21714_1884</name>
</gene>
<keyword evidence="3" id="KW-1185">Reference proteome</keyword>
<dbReference type="InterPro" id="IPR015422">
    <property type="entry name" value="PyrdxlP-dep_Trfase_small"/>
</dbReference>
<reference evidence="2 3" key="1">
    <citation type="journal article" date="2014" name="Genome Announc.">
        <title>Draft Genome Sequence of the Boron-Tolerant and Moderately Halotolerant Bacterium Gracilibacillus boraciitolerans JCM 21714T.</title>
        <authorList>
            <person name="Ahmed I."/>
            <person name="Oshima K."/>
            <person name="Suda W."/>
            <person name="Kitamura K."/>
            <person name="Iida T."/>
            <person name="Ohmori Y."/>
            <person name="Fujiwara T."/>
            <person name="Hattori M."/>
            <person name="Ohkuma M."/>
        </authorList>
    </citation>
    <scope>NUCLEOTIDE SEQUENCE [LARGE SCALE GENOMIC DNA]</scope>
    <source>
        <strain evidence="2 3">JCM 21714</strain>
    </source>
</reference>
<dbReference type="Gene3D" id="3.90.1150.10">
    <property type="entry name" value="Aspartate Aminotransferase, domain 1"/>
    <property type="match status" value="1"/>
</dbReference>
<feature type="domain" description="Aminotransferase class V" evidence="1">
    <location>
        <begin position="1"/>
        <end position="26"/>
    </location>
</feature>
<sequence length="41" mass="4819">MKWLDVTATARASFYLYNDENDVDRLVEGLQKAKEYFGDVF</sequence>
<protein>
    <submittedName>
        <fullName evidence="2">Cysteine desulfurase</fullName>
    </submittedName>
</protein>
<accession>W4VJ69</accession>
<dbReference type="STRING" id="1298598.JCM21714_1884"/>
<dbReference type="eggNOG" id="COG0520">
    <property type="taxonomic scope" value="Bacteria"/>
</dbReference>
<evidence type="ECO:0000313" key="2">
    <source>
        <dbReference type="EMBL" id="GAE92863.1"/>
    </source>
</evidence>
<evidence type="ECO:0000313" key="3">
    <source>
        <dbReference type="Proteomes" id="UP000019102"/>
    </source>
</evidence>
<dbReference type="EMBL" id="BAVS01000007">
    <property type="protein sequence ID" value="GAE92863.1"/>
    <property type="molecule type" value="Genomic_DNA"/>
</dbReference>
<name>W4VJ69_9BACI</name>
<dbReference type="AlphaFoldDB" id="W4VJ69"/>
<evidence type="ECO:0000259" key="1">
    <source>
        <dbReference type="Pfam" id="PF00266"/>
    </source>
</evidence>
<dbReference type="InterPro" id="IPR000192">
    <property type="entry name" value="Aminotrans_V_dom"/>
</dbReference>
<organism evidence="2 3">
    <name type="scientific">Gracilibacillus boraciitolerans JCM 21714</name>
    <dbReference type="NCBI Taxonomy" id="1298598"/>
    <lineage>
        <taxon>Bacteria</taxon>
        <taxon>Bacillati</taxon>
        <taxon>Bacillota</taxon>
        <taxon>Bacilli</taxon>
        <taxon>Bacillales</taxon>
        <taxon>Bacillaceae</taxon>
        <taxon>Gracilibacillus</taxon>
    </lineage>
</organism>
<dbReference type="Proteomes" id="UP000019102">
    <property type="component" value="Unassembled WGS sequence"/>
</dbReference>
<comment type="caution">
    <text evidence="2">The sequence shown here is derived from an EMBL/GenBank/DDBJ whole genome shotgun (WGS) entry which is preliminary data.</text>
</comment>
<proteinExistence type="predicted"/>
<dbReference type="Pfam" id="PF00266">
    <property type="entry name" value="Aminotran_5"/>
    <property type="match status" value="1"/>
</dbReference>